<feature type="transmembrane region" description="Helical" evidence="2">
    <location>
        <begin position="38"/>
        <end position="57"/>
    </location>
</feature>
<dbReference type="Proteomes" id="UP001596220">
    <property type="component" value="Unassembled WGS sequence"/>
</dbReference>
<name>A0ABW1P997_9PSEU</name>
<accession>A0ABW1P997</accession>
<keyword evidence="4" id="KW-1185">Reference proteome</keyword>
<evidence type="ECO:0000256" key="2">
    <source>
        <dbReference type="SAM" id="Phobius"/>
    </source>
</evidence>
<dbReference type="EMBL" id="JBHSQO010000018">
    <property type="protein sequence ID" value="MFC6091362.1"/>
    <property type="molecule type" value="Genomic_DNA"/>
</dbReference>
<sequence length="288" mass="28875">MTDIKQALAAAFDEEPPLTIDRAAILRTGRRRAAFRRGYIAVTVLATAAVVCVPAVLGSGGGGGSAQVGGVPPSGAPLPTAPSTSVTASASPATTVTGAPVSTGPSTTWVTSSPGSATSTSVTAPVPPVPPTARRASELTQLLASSGAIPAGAQFQPYPGYPTEPWEFAVDEGGYEAVADVTTAAGRGRVMVSLGGGEAPKCDPAFNTPRSTCENRVVEGRSIVVWVTTSNDVRPVTFVAVCTSRSDGTLVEATAMNGDPGKTGVTGANPPLTAEQLAKIATLPGLTF</sequence>
<evidence type="ECO:0000313" key="4">
    <source>
        <dbReference type="Proteomes" id="UP001596220"/>
    </source>
</evidence>
<keyword evidence="2" id="KW-0472">Membrane</keyword>
<evidence type="ECO:0000313" key="3">
    <source>
        <dbReference type="EMBL" id="MFC6091362.1"/>
    </source>
</evidence>
<feature type="compositionally biased region" description="Low complexity" evidence="1">
    <location>
        <begin position="81"/>
        <end position="101"/>
    </location>
</feature>
<feature type="region of interest" description="Disordered" evidence="1">
    <location>
        <begin position="62"/>
        <end position="132"/>
    </location>
</feature>
<proteinExistence type="predicted"/>
<reference evidence="4" key="1">
    <citation type="journal article" date="2019" name="Int. J. Syst. Evol. Microbiol.">
        <title>The Global Catalogue of Microorganisms (GCM) 10K type strain sequencing project: providing services to taxonomists for standard genome sequencing and annotation.</title>
        <authorList>
            <consortium name="The Broad Institute Genomics Platform"/>
            <consortium name="The Broad Institute Genome Sequencing Center for Infectious Disease"/>
            <person name="Wu L."/>
            <person name="Ma J."/>
        </authorList>
    </citation>
    <scope>NUCLEOTIDE SEQUENCE [LARGE SCALE GENOMIC DNA]</scope>
    <source>
        <strain evidence="4">CGMCC 4.7246</strain>
    </source>
</reference>
<evidence type="ECO:0000256" key="1">
    <source>
        <dbReference type="SAM" id="MobiDB-lite"/>
    </source>
</evidence>
<dbReference type="RefSeq" id="WP_380637562.1">
    <property type="nucleotide sequence ID" value="NZ_JBHSQO010000018.1"/>
</dbReference>
<gene>
    <name evidence="3" type="ORF">ACFP3R_18965</name>
</gene>
<protein>
    <submittedName>
        <fullName evidence="3">Uncharacterized protein</fullName>
    </submittedName>
</protein>
<comment type="caution">
    <text evidence="3">The sequence shown here is derived from an EMBL/GenBank/DDBJ whole genome shotgun (WGS) entry which is preliminary data.</text>
</comment>
<feature type="compositionally biased region" description="Low complexity" evidence="1">
    <location>
        <begin position="110"/>
        <end position="124"/>
    </location>
</feature>
<organism evidence="3 4">
    <name type="scientific">Saccharothrix lopnurensis</name>
    <dbReference type="NCBI Taxonomy" id="1670621"/>
    <lineage>
        <taxon>Bacteria</taxon>
        <taxon>Bacillati</taxon>
        <taxon>Actinomycetota</taxon>
        <taxon>Actinomycetes</taxon>
        <taxon>Pseudonocardiales</taxon>
        <taxon>Pseudonocardiaceae</taxon>
        <taxon>Saccharothrix</taxon>
    </lineage>
</organism>
<keyword evidence="2" id="KW-0812">Transmembrane</keyword>
<keyword evidence="2" id="KW-1133">Transmembrane helix</keyword>